<dbReference type="InterPro" id="IPR019480">
    <property type="entry name" value="Dihydroorotate_DH_Fe-S-bd"/>
</dbReference>
<dbReference type="PANTHER" id="PTHR43513">
    <property type="entry name" value="DIHYDROOROTATE DEHYDROGENASE B (NAD(+)), ELECTRON TRANSFER SUBUNIT"/>
    <property type="match status" value="1"/>
</dbReference>
<keyword evidence="7" id="KW-0249">Electron transport</keyword>
<dbReference type="SUPFAM" id="SSF52343">
    <property type="entry name" value="Ferredoxin reductase-like, C-terminal NADP-linked domain"/>
    <property type="match status" value="1"/>
</dbReference>
<evidence type="ECO:0000256" key="7">
    <source>
        <dbReference type="ARBA" id="ARBA00022982"/>
    </source>
</evidence>
<keyword evidence="5 12" id="KW-0479">Metal-binding</keyword>
<evidence type="ECO:0000256" key="11">
    <source>
        <dbReference type="PIRSR" id="PIRSR006816-1"/>
    </source>
</evidence>
<keyword evidence="2" id="KW-0813">Transport</keyword>
<evidence type="ECO:0000256" key="1">
    <source>
        <dbReference type="ARBA" id="ARBA00006422"/>
    </source>
</evidence>
<dbReference type="Gene3D" id="2.40.30.10">
    <property type="entry name" value="Translation factors"/>
    <property type="match status" value="1"/>
</dbReference>
<dbReference type="PIRSF" id="PIRSF006816">
    <property type="entry name" value="Cyc3_hyd_g"/>
    <property type="match status" value="1"/>
</dbReference>
<dbReference type="InterPro" id="IPR039261">
    <property type="entry name" value="FNR_nucleotide-bd"/>
</dbReference>
<feature type="binding site" evidence="11">
    <location>
        <begin position="72"/>
        <end position="73"/>
    </location>
    <ligand>
        <name>FAD</name>
        <dbReference type="ChEBI" id="CHEBI:57692"/>
    </ligand>
</feature>
<feature type="binding site" evidence="12">
    <location>
        <position position="220"/>
    </location>
    <ligand>
        <name>[2Fe-2S] cluster</name>
        <dbReference type="ChEBI" id="CHEBI:190135"/>
    </ligand>
</feature>
<dbReference type="SUPFAM" id="SSF63380">
    <property type="entry name" value="Riboflavin synthase domain-like"/>
    <property type="match status" value="1"/>
</dbReference>
<comment type="cofactor">
    <cofactor evidence="12">
        <name>[2Fe-2S] cluster</name>
        <dbReference type="ChEBI" id="CHEBI:190135"/>
    </cofactor>
    <text evidence="12">Binds 1 [2Fe-2S] cluster per subunit.</text>
</comment>
<evidence type="ECO:0000256" key="3">
    <source>
        <dbReference type="ARBA" id="ARBA00022630"/>
    </source>
</evidence>
<accession>A0A7Y0Q281</accession>
<dbReference type="InterPro" id="IPR012165">
    <property type="entry name" value="Cyt_c3_hydrogenase_gsu"/>
</dbReference>
<dbReference type="InterPro" id="IPR017938">
    <property type="entry name" value="Riboflavin_synthase-like_b-brl"/>
</dbReference>
<dbReference type="InterPro" id="IPR001433">
    <property type="entry name" value="OxRdtase_FAD/NAD-bd"/>
</dbReference>
<dbReference type="GO" id="GO:0050660">
    <property type="term" value="F:flavin adenine dinucleotide binding"/>
    <property type="evidence" value="ECO:0007669"/>
    <property type="project" value="InterPro"/>
</dbReference>
<gene>
    <name evidence="14" type="ORF">HIJ39_04660</name>
</gene>
<dbReference type="Gene3D" id="2.10.240.10">
    <property type="entry name" value="Dihydroorotate dehydrogenase, electron transfer subunit"/>
    <property type="match status" value="1"/>
</dbReference>
<evidence type="ECO:0000313" key="14">
    <source>
        <dbReference type="EMBL" id="NMP21646.1"/>
    </source>
</evidence>
<keyword evidence="6 11" id="KW-0274">FAD</keyword>
<dbReference type="Proteomes" id="UP000533476">
    <property type="component" value="Unassembled WGS sequence"/>
</dbReference>
<dbReference type="GO" id="GO:0006221">
    <property type="term" value="P:pyrimidine nucleotide biosynthetic process"/>
    <property type="evidence" value="ECO:0007669"/>
    <property type="project" value="InterPro"/>
</dbReference>
<reference evidence="14 15" key="1">
    <citation type="submission" date="2020-04" db="EMBL/GenBank/DDBJ databases">
        <authorList>
            <person name="Zhang R."/>
            <person name="Schippers A."/>
        </authorList>
    </citation>
    <scope>NUCLEOTIDE SEQUENCE [LARGE SCALE GENOMIC DNA]</scope>
    <source>
        <strain evidence="14 15">DSM 109850</strain>
    </source>
</reference>
<evidence type="ECO:0000256" key="6">
    <source>
        <dbReference type="ARBA" id="ARBA00022827"/>
    </source>
</evidence>
<dbReference type="PROSITE" id="PS51384">
    <property type="entry name" value="FAD_FR"/>
    <property type="match status" value="1"/>
</dbReference>
<keyword evidence="9 12" id="KW-0411">Iron-sulfur</keyword>
<evidence type="ECO:0000256" key="5">
    <source>
        <dbReference type="ARBA" id="ARBA00022723"/>
    </source>
</evidence>
<dbReference type="PANTHER" id="PTHR43513:SF3">
    <property type="entry name" value="DIHYDROOROTATE DEHYDROGENASE B (NAD(+)), ELECTRON TRANSFER SUBUNIT-RELATED"/>
    <property type="match status" value="1"/>
</dbReference>
<keyword evidence="15" id="KW-1185">Reference proteome</keyword>
<comment type="cofactor">
    <cofactor evidence="10">
        <name>[2Fe-2S] cluster</name>
        <dbReference type="ChEBI" id="CHEBI:190135"/>
    </cofactor>
</comment>
<evidence type="ECO:0000256" key="8">
    <source>
        <dbReference type="ARBA" id="ARBA00023004"/>
    </source>
</evidence>
<proteinExistence type="inferred from homology"/>
<keyword evidence="8 12" id="KW-0408">Iron</keyword>
<evidence type="ECO:0000256" key="9">
    <source>
        <dbReference type="ARBA" id="ARBA00023014"/>
    </source>
</evidence>
<evidence type="ECO:0000259" key="13">
    <source>
        <dbReference type="PROSITE" id="PS51384"/>
    </source>
</evidence>
<comment type="cofactor">
    <cofactor evidence="11">
        <name>FAD</name>
        <dbReference type="ChEBI" id="CHEBI:57692"/>
    </cofactor>
    <text evidence="11">Binds 1 FAD per subunit.</text>
</comment>
<dbReference type="GO" id="GO:0051537">
    <property type="term" value="F:2 iron, 2 sulfur cluster binding"/>
    <property type="evidence" value="ECO:0007669"/>
    <property type="project" value="UniProtKB-KW"/>
</dbReference>
<keyword evidence="3 11" id="KW-0285">Flavoprotein</keyword>
<dbReference type="InterPro" id="IPR050353">
    <property type="entry name" value="PyrK_electron_transfer"/>
</dbReference>
<dbReference type="EMBL" id="JABBVZ010000010">
    <property type="protein sequence ID" value="NMP21646.1"/>
    <property type="molecule type" value="Genomic_DNA"/>
</dbReference>
<dbReference type="RefSeq" id="WP_169097205.1">
    <property type="nucleotide sequence ID" value="NZ_JABBVZ010000010.1"/>
</dbReference>
<feature type="domain" description="FAD-binding FR-type" evidence="13">
    <location>
        <begin position="2"/>
        <end position="97"/>
    </location>
</feature>
<evidence type="ECO:0000313" key="15">
    <source>
        <dbReference type="Proteomes" id="UP000533476"/>
    </source>
</evidence>
<feature type="binding site" evidence="12">
    <location>
        <position position="228"/>
    </location>
    <ligand>
        <name>[2Fe-2S] cluster</name>
        <dbReference type="ChEBI" id="CHEBI:190135"/>
    </ligand>
</feature>
<dbReference type="AlphaFoldDB" id="A0A7Y0Q281"/>
<dbReference type="CDD" id="cd06218">
    <property type="entry name" value="DHOD_e_trans"/>
    <property type="match status" value="1"/>
</dbReference>
<feature type="binding site" evidence="11">
    <location>
        <begin position="65"/>
        <end position="67"/>
    </location>
    <ligand>
        <name>FAD</name>
        <dbReference type="ChEBI" id="CHEBI:57692"/>
    </ligand>
</feature>
<dbReference type="Pfam" id="PF00175">
    <property type="entry name" value="NAD_binding_1"/>
    <property type="match status" value="1"/>
</dbReference>
<dbReference type="GO" id="GO:0016491">
    <property type="term" value="F:oxidoreductase activity"/>
    <property type="evidence" value="ECO:0007669"/>
    <property type="project" value="InterPro"/>
</dbReference>
<sequence>MAHAFKARIVERRETAPDHVEFILQSPALAEALPGQFCHVLTPGMLRRPISFSRIDRESGTVGLLLQVVGSGTAWLYSRQAGDYLDVLGPLGRGFDPPRPDRPWILIGGGVGIPPIFAALKAWQGAVRAPIRVALGARTADYLIMRQDFHAHGLDPWLATDDGSLGRQGYVVSPLPEWLQEFPQAEVMACGPTPMLAAVSRIAAGRPARVQLALEQRMGCGIGACLACVVEAQPVGPDGPRYRRVCTDGPVFLREELVF</sequence>
<keyword evidence="4 12" id="KW-0001">2Fe-2S</keyword>
<evidence type="ECO:0000256" key="10">
    <source>
        <dbReference type="ARBA" id="ARBA00034078"/>
    </source>
</evidence>
<evidence type="ECO:0000256" key="4">
    <source>
        <dbReference type="ARBA" id="ARBA00022714"/>
    </source>
</evidence>
<dbReference type="Gene3D" id="3.40.50.80">
    <property type="entry name" value="Nucleotide-binding domain of ferredoxin-NADP reductase (FNR) module"/>
    <property type="match status" value="1"/>
</dbReference>
<comment type="caution">
    <text evidence="14">The sequence shown here is derived from an EMBL/GenBank/DDBJ whole genome shotgun (WGS) entry which is preliminary data.</text>
</comment>
<feature type="binding site" evidence="12">
    <location>
        <position position="225"/>
    </location>
    <ligand>
        <name>[2Fe-2S] cluster</name>
        <dbReference type="ChEBI" id="CHEBI:190135"/>
    </ligand>
</feature>
<dbReference type="InterPro" id="IPR037117">
    <property type="entry name" value="Dihydroorotate_DH_ele_sf"/>
</dbReference>
<comment type="similarity">
    <text evidence="1">Belongs to the PyrK family.</text>
</comment>
<organism evidence="14 15">
    <name type="scientific">Sulfobacillus harzensis</name>
    <dbReference type="NCBI Taxonomy" id="2729629"/>
    <lineage>
        <taxon>Bacteria</taxon>
        <taxon>Bacillati</taxon>
        <taxon>Bacillota</taxon>
        <taxon>Clostridia</taxon>
        <taxon>Eubacteriales</taxon>
        <taxon>Clostridiales Family XVII. Incertae Sedis</taxon>
        <taxon>Sulfobacillus</taxon>
    </lineage>
</organism>
<feature type="binding site" evidence="11">
    <location>
        <begin position="48"/>
        <end position="51"/>
    </location>
    <ligand>
        <name>FAD</name>
        <dbReference type="ChEBI" id="CHEBI:57692"/>
    </ligand>
</feature>
<dbReference type="InterPro" id="IPR017927">
    <property type="entry name" value="FAD-bd_FR_type"/>
</dbReference>
<name>A0A7Y0Q281_9FIRM</name>
<dbReference type="GO" id="GO:0046872">
    <property type="term" value="F:metal ion binding"/>
    <property type="evidence" value="ECO:0007669"/>
    <property type="project" value="UniProtKB-KW"/>
</dbReference>
<evidence type="ECO:0000256" key="12">
    <source>
        <dbReference type="PIRSR" id="PIRSR006816-2"/>
    </source>
</evidence>
<protein>
    <submittedName>
        <fullName evidence="14">Dihydroorotate dehydrogenase electron transfer subunit</fullName>
    </submittedName>
</protein>
<feature type="binding site" evidence="12">
    <location>
        <position position="246"/>
    </location>
    <ligand>
        <name>[2Fe-2S] cluster</name>
        <dbReference type="ChEBI" id="CHEBI:190135"/>
    </ligand>
</feature>
<evidence type="ECO:0000256" key="2">
    <source>
        <dbReference type="ARBA" id="ARBA00022448"/>
    </source>
</evidence>
<dbReference type="Pfam" id="PF10418">
    <property type="entry name" value="DHODB_Fe-S_bind"/>
    <property type="match status" value="1"/>
</dbReference>